<evidence type="ECO:0000313" key="6">
    <source>
        <dbReference type="Proteomes" id="UP000032361"/>
    </source>
</evidence>
<proteinExistence type="predicted"/>
<evidence type="ECO:0000256" key="2">
    <source>
        <dbReference type="ARBA" id="ARBA00022729"/>
    </source>
</evidence>
<dbReference type="NCBIfam" id="TIGR04183">
    <property type="entry name" value="Por_Secre_tail"/>
    <property type="match status" value="1"/>
</dbReference>
<dbReference type="STRING" id="1382798.PK35_06830"/>
<dbReference type="PATRIC" id="fig|1382798.3.peg.2685"/>
<evidence type="ECO:0000256" key="1">
    <source>
        <dbReference type="ARBA" id="ARBA00022614"/>
    </source>
</evidence>
<dbReference type="GO" id="GO:0035591">
    <property type="term" value="F:signaling adaptor activity"/>
    <property type="evidence" value="ECO:0007669"/>
    <property type="project" value="TreeGrafter"/>
</dbReference>
<keyword evidence="6" id="KW-1185">Reference proteome</keyword>
<dbReference type="Pfam" id="PF18962">
    <property type="entry name" value="Por_Secre_tail"/>
    <property type="match status" value="1"/>
</dbReference>
<dbReference type="PROSITE" id="PS00018">
    <property type="entry name" value="EF_HAND_1"/>
    <property type="match status" value="1"/>
</dbReference>
<keyword evidence="1" id="KW-0433">Leucine-rich repeat</keyword>
<dbReference type="PANTHER" id="PTHR47566:SF1">
    <property type="entry name" value="PROTEIN NUD1"/>
    <property type="match status" value="1"/>
</dbReference>
<dbReference type="OrthoDB" id="1110367at2"/>
<dbReference type="EMBL" id="JTDV01000003">
    <property type="protein sequence ID" value="KJD33552.1"/>
    <property type="molecule type" value="Genomic_DNA"/>
</dbReference>
<evidence type="ECO:0000256" key="3">
    <source>
        <dbReference type="ARBA" id="ARBA00022737"/>
    </source>
</evidence>
<sequence length="576" mass="64151">MKYVYTIIFGLFFGLIGYSQIINIPDANFKAKLLESDSGVPIAYGNGGSFKIDANNNGEIEVNEVLPVRSLHIRDSNISDLTGIEYFINMTQLRCETNSLTELDVTMLSMLQTLGVYDNELTDLNVAGLSNLQNIYASRNLLSSVDLTGLIELSRIDIDGNDLASLDFSDTPNLHFIDCFDNQLTTLDVSPLLELYIMDCSSNQLETLNIKNGFSEPTLDFSGNNSLQFICADDSEIMSIQNKINDYGYTNCFINSLCSSFIEGEDFYTISGHVTYDEGANGCDSNDIDYPELLFNLTDGSNSAITSTNAFGYFTYSLQAGMYTLAPSLENTTYFNITPESINANFPADANANFQEFCVSANGVYPDLKITMTNIDDEYDTLVTYSLIYTNQGTMTQSGNVSLTYGDDMAVFSSSVPDISGHSANELFWVFSDLKSFESREIKFTMNVSCVESEGGEILVDYVTTIASSLTDTTPNDNVFEFNEPLFCGMLNTNEFSFSDYFSLYPNPAEEYLNLKLKKEIDVKAIVIYNVLGQEVKKLAIKNDHIKIDVSNLEADHYFIKIVTPEKVFNTRLIKN</sequence>
<dbReference type="AlphaFoldDB" id="A0A0D7W6U5"/>
<name>A0A0D7W6U5_9FLAO</name>
<comment type="caution">
    <text evidence="5">The sequence shown here is derived from an EMBL/GenBank/DDBJ whole genome shotgun (WGS) entry which is preliminary data.</text>
</comment>
<dbReference type="InterPro" id="IPR018247">
    <property type="entry name" value="EF_Hand_1_Ca_BS"/>
</dbReference>
<feature type="domain" description="Secretion system C-terminal sorting" evidence="4">
    <location>
        <begin position="504"/>
        <end position="568"/>
    </location>
</feature>
<dbReference type="SUPFAM" id="SSF52058">
    <property type="entry name" value="L domain-like"/>
    <property type="match status" value="1"/>
</dbReference>
<dbReference type="PANTHER" id="PTHR47566">
    <property type="match status" value="1"/>
</dbReference>
<evidence type="ECO:0000259" key="4">
    <source>
        <dbReference type="Pfam" id="PF18962"/>
    </source>
</evidence>
<dbReference type="Proteomes" id="UP000032361">
    <property type="component" value="Unassembled WGS sequence"/>
</dbReference>
<dbReference type="Gene3D" id="3.80.10.10">
    <property type="entry name" value="Ribonuclease Inhibitor"/>
    <property type="match status" value="1"/>
</dbReference>
<reference evidence="5 6" key="1">
    <citation type="journal article" date="2015" name="Antonie Van Leeuwenhoek">
        <title>Tamlana nanhaiensis sp. nov., isolated from surface seawater collected from the South China Sea.</title>
        <authorList>
            <person name="Liu X."/>
            <person name="Lai Q."/>
            <person name="Du Y."/>
            <person name="Li G."/>
            <person name="Sun F."/>
            <person name="Shao Z."/>
        </authorList>
    </citation>
    <scope>NUCLEOTIDE SEQUENCE [LARGE SCALE GENOMIC DNA]</scope>
    <source>
        <strain evidence="5 6">FHC16</strain>
    </source>
</reference>
<dbReference type="RefSeq" id="WP_044625943.1">
    <property type="nucleotide sequence ID" value="NZ_JTDV01000003.1"/>
</dbReference>
<organism evidence="5 6">
    <name type="scientific">Neotamlana nanhaiensis</name>
    <dbReference type="NCBI Taxonomy" id="1382798"/>
    <lineage>
        <taxon>Bacteria</taxon>
        <taxon>Pseudomonadati</taxon>
        <taxon>Bacteroidota</taxon>
        <taxon>Flavobacteriia</taxon>
        <taxon>Flavobacteriales</taxon>
        <taxon>Flavobacteriaceae</taxon>
        <taxon>Neotamlana</taxon>
    </lineage>
</organism>
<protein>
    <recommendedName>
        <fullName evidence="4">Secretion system C-terminal sorting domain-containing protein</fullName>
    </recommendedName>
</protein>
<evidence type="ECO:0000313" key="5">
    <source>
        <dbReference type="EMBL" id="KJD33552.1"/>
    </source>
</evidence>
<accession>A0A0D7W6U5</accession>
<dbReference type="InterPro" id="IPR032675">
    <property type="entry name" value="LRR_dom_sf"/>
</dbReference>
<gene>
    <name evidence="5" type="ORF">PK35_06830</name>
</gene>
<keyword evidence="2" id="KW-0732">Signal</keyword>
<dbReference type="InterPro" id="IPR026444">
    <property type="entry name" value="Secre_tail"/>
</dbReference>
<dbReference type="InterPro" id="IPR052574">
    <property type="entry name" value="CDIRP"/>
</dbReference>
<keyword evidence="3" id="KW-0677">Repeat</keyword>